<keyword evidence="14" id="KW-1185">Reference proteome</keyword>
<dbReference type="EMBL" id="KN882115">
    <property type="protein sequence ID" value="KIY43195.1"/>
    <property type="molecule type" value="Genomic_DNA"/>
</dbReference>
<dbReference type="SMART" id="SM00490">
    <property type="entry name" value="HELICc"/>
    <property type="match status" value="1"/>
</dbReference>
<sequence>MADNPYLAHQRPKGSSKSTAAQNEPFFGFLPRHVTGKQARKALDHDINPFTKRPHTAQYKKILATRRKLPVYNQMDNFFEMFNKTQIMIVVGETGTGKTTQIPQFVVFSDLPHTKGKIVACTQPRRVAAMSVAKRVAEEMDVELGRHVGYSIRFEDMTEPGTTFLKYMTDGMLLREAMNDNNLERYSTIIFLLEADDLVNRDPESVGPLVCIPLYSSLPPAQQQRIFGAPPAGRPDGPPGRKVVVATNIAETSLTIDGIVYVVDPGFSKQKVYNPRIRVESLLQRAGRAGRTRPGKCFRLYTEKDFMSELEEQTYPEILRCNLANTVLELDLVKFDYVDAPAPETLMRALELLNFLAALDDDGNLTPLGSMMAEFPLDPQLSKMLIVSPEFKCSNEILTITSMLSVPNVWLRPNNQRRQADAAKAQLTLPNGDHLTLLNVYNNWKQNEWDRNWAWQNYFNLRVLQQANNVRKQLERTMQRFDLELISLDDQKKLFLNIRQALVCGFFMQVAHKEGEKNSYMTVKDHQAVSLHPSCGLTAESEWVLFNEFVLTTRPYIRTVTDIRADWLFELAANYYDLKTFPDGETKRALMRIHAKRSGKPVRLDGSNGGKAREKRRRKKTNGEYETQSKTKAGKVQRSVGDESSAQIEELSTLMGGMALKSQ</sequence>
<evidence type="ECO:0000256" key="7">
    <source>
        <dbReference type="ARBA" id="ARBA00023187"/>
    </source>
</evidence>
<dbReference type="CDD" id="cd18791">
    <property type="entry name" value="SF2_C_RHA"/>
    <property type="match status" value="1"/>
</dbReference>
<dbReference type="PROSITE" id="PS51192">
    <property type="entry name" value="HELICASE_ATP_BIND_1"/>
    <property type="match status" value="1"/>
</dbReference>
<keyword evidence="5" id="KW-0347">Helicase</keyword>
<dbReference type="InterPro" id="IPR027417">
    <property type="entry name" value="P-loop_NTPase"/>
</dbReference>
<keyword evidence="9" id="KW-0175">Coiled coil</keyword>
<keyword evidence="3" id="KW-0547">Nucleotide-binding</keyword>
<reference evidence="13 14" key="1">
    <citation type="journal article" date="2015" name="Fungal Genet. Biol.">
        <title>Evolution of novel wood decay mechanisms in Agaricales revealed by the genome sequences of Fistulina hepatica and Cylindrobasidium torrendii.</title>
        <authorList>
            <person name="Floudas D."/>
            <person name="Held B.W."/>
            <person name="Riley R."/>
            <person name="Nagy L.G."/>
            <person name="Koehler G."/>
            <person name="Ransdell A.S."/>
            <person name="Younus H."/>
            <person name="Chow J."/>
            <person name="Chiniquy J."/>
            <person name="Lipzen A."/>
            <person name="Tritt A."/>
            <person name="Sun H."/>
            <person name="Haridas S."/>
            <person name="LaButti K."/>
            <person name="Ohm R.A."/>
            <person name="Kues U."/>
            <person name="Blanchette R.A."/>
            <person name="Grigoriev I.V."/>
            <person name="Minto R.E."/>
            <person name="Hibbett D.S."/>
        </authorList>
    </citation>
    <scope>NUCLEOTIDE SEQUENCE [LARGE SCALE GENOMIC DNA]</scope>
    <source>
        <strain evidence="13 14">ATCC 64428</strain>
    </source>
</reference>
<dbReference type="Gene3D" id="1.20.120.1080">
    <property type="match status" value="1"/>
</dbReference>
<dbReference type="Pfam" id="PF07717">
    <property type="entry name" value="OB_NTP_bind"/>
    <property type="match status" value="1"/>
</dbReference>
<feature type="domain" description="Helicase C-terminal" evidence="12">
    <location>
        <begin position="178"/>
        <end position="334"/>
    </location>
</feature>
<evidence type="ECO:0000256" key="3">
    <source>
        <dbReference type="ARBA" id="ARBA00022741"/>
    </source>
</evidence>
<evidence type="ECO:0000256" key="1">
    <source>
        <dbReference type="ARBA" id="ARBA00012552"/>
    </source>
</evidence>
<dbReference type="SMART" id="SM00487">
    <property type="entry name" value="DEXDc"/>
    <property type="match status" value="1"/>
</dbReference>
<dbReference type="AlphaFoldDB" id="A0A0D7A088"/>
<keyword evidence="4 13" id="KW-0378">Hydrolase</keyword>
<dbReference type="SMART" id="SM00847">
    <property type="entry name" value="HA2"/>
    <property type="match status" value="1"/>
</dbReference>
<dbReference type="InterPro" id="IPR048333">
    <property type="entry name" value="HA2_WH"/>
</dbReference>
<name>A0A0D7A088_9AGAR</name>
<evidence type="ECO:0000256" key="8">
    <source>
        <dbReference type="ARBA" id="ARBA00047984"/>
    </source>
</evidence>
<dbReference type="Pfam" id="PF21010">
    <property type="entry name" value="HA2_C"/>
    <property type="match status" value="1"/>
</dbReference>
<dbReference type="GO" id="GO:0006397">
    <property type="term" value="P:mRNA processing"/>
    <property type="evidence" value="ECO:0007669"/>
    <property type="project" value="UniProtKB-KW"/>
</dbReference>
<proteinExistence type="predicted"/>
<keyword evidence="6" id="KW-0067">ATP-binding</keyword>
<dbReference type="GO" id="GO:0008380">
    <property type="term" value="P:RNA splicing"/>
    <property type="evidence" value="ECO:0007669"/>
    <property type="project" value="UniProtKB-KW"/>
</dbReference>
<feature type="region of interest" description="Disordered" evidence="10">
    <location>
        <begin position="1"/>
        <end position="21"/>
    </location>
</feature>
<dbReference type="GO" id="GO:0005524">
    <property type="term" value="F:ATP binding"/>
    <property type="evidence" value="ECO:0007669"/>
    <property type="project" value="UniProtKB-KW"/>
</dbReference>
<dbReference type="OrthoDB" id="10253254at2759"/>
<dbReference type="GO" id="GO:0016787">
    <property type="term" value="F:hydrolase activity"/>
    <property type="evidence" value="ECO:0007669"/>
    <property type="project" value="UniProtKB-KW"/>
</dbReference>
<dbReference type="InterPro" id="IPR001650">
    <property type="entry name" value="Helicase_C-like"/>
</dbReference>
<evidence type="ECO:0000313" key="13">
    <source>
        <dbReference type="EMBL" id="KIY43195.1"/>
    </source>
</evidence>
<dbReference type="InterPro" id="IPR014001">
    <property type="entry name" value="Helicase_ATP-bd"/>
</dbReference>
<dbReference type="EC" id="3.6.4.13" evidence="1"/>
<dbReference type="PANTHER" id="PTHR18934">
    <property type="entry name" value="ATP-DEPENDENT RNA HELICASE"/>
    <property type="match status" value="1"/>
</dbReference>
<dbReference type="PROSITE" id="PS51194">
    <property type="entry name" value="HELICASE_CTER"/>
    <property type="match status" value="1"/>
</dbReference>
<evidence type="ECO:0000256" key="2">
    <source>
        <dbReference type="ARBA" id="ARBA00022664"/>
    </source>
</evidence>
<accession>A0A0D7A088</accession>
<evidence type="ECO:0000256" key="6">
    <source>
        <dbReference type="ARBA" id="ARBA00022840"/>
    </source>
</evidence>
<dbReference type="GO" id="GO:0003723">
    <property type="term" value="F:RNA binding"/>
    <property type="evidence" value="ECO:0007669"/>
    <property type="project" value="TreeGrafter"/>
</dbReference>
<dbReference type="InterPro" id="IPR007502">
    <property type="entry name" value="Helicase-assoc_dom"/>
</dbReference>
<keyword evidence="7" id="KW-0508">mRNA splicing</keyword>
<feature type="coiled-coil region" evidence="9">
    <location>
        <begin position="464"/>
        <end position="491"/>
    </location>
</feature>
<evidence type="ECO:0000259" key="12">
    <source>
        <dbReference type="PROSITE" id="PS51194"/>
    </source>
</evidence>
<dbReference type="Gene3D" id="3.40.50.300">
    <property type="entry name" value="P-loop containing nucleotide triphosphate hydrolases"/>
    <property type="match status" value="2"/>
</dbReference>
<feature type="region of interest" description="Disordered" evidence="10">
    <location>
        <begin position="597"/>
        <end position="647"/>
    </location>
</feature>
<dbReference type="InterPro" id="IPR011709">
    <property type="entry name" value="DEAD-box_helicase_OB_fold"/>
</dbReference>
<organism evidence="13 14">
    <name type="scientific">Fistulina hepatica ATCC 64428</name>
    <dbReference type="NCBI Taxonomy" id="1128425"/>
    <lineage>
        <taxon>Eukaryota</taxon>
        <taxon>Fungi</taxon>
        <taxon>Dikarya</taxon>
        <taxon>Basidiomycota</taxon>
        <taxon>Agaricomycotina</taxon>
        <taxon>Agaricomycetes</taxon>
        <taxon>Agaricomycetidae</taxon>
        <taxon>Agaricales</taxon>
        <taxon>Fistulinaceae</taxon>
        <taxon>Fistulina</taxon>
    </lineage>
</organism>
<dbReference type="SUPFAM" id="SSF52540">
    <property type="entry name" value="P-loop containing nucleoside triphosphate hydrolases"/>
    <property type="match status" value="1"/>
</dbReference>
<dbReference type="GO" id="GO:0003724">
    <property type="term" value="F:RNA helicase activity"/>
    <property type="evidence" value="ECO:0007669"/>
    <property type="project" value="UniProtKB-EC"/>
</dbReference>
<evidence type="ECO:0000256" key="5">
    <source>
        <dbReference type="ARBA" id="ARBA00022806"/>
    </source>
</evidence>
<dbReference type="Pfam" id="PF00271">
    <property type="entry name" value="Helicase_C"/>
    <property type="match status" value="1"/>
</dbReference>
<gene>
    <name evidence="13" type="ORF">FISHEDRAFT_78699</name>
</gene>
<dbReference type="Pfam" id="PF04408">
    <property type="entry name" value="WHD_HA2"/>
    <property type="match status" value="1"/>
</dbReference>
<evidence type="ECO:0000256" key="9">
    <source>
        <dbReference type="SAM" id="Coils"/>
    </source>
</evidence>
<feature type="domain" description="Helicase ATP-binding" evidence="11">
    <location>
        <begin position="79"/>
        <end position="249"/>
    </location>
</feature>
<protein>
    <recommendedName>
        <fullName evidence="1">RNA helicase</fullName>
        <ecNumber evidence="1">3.6.4.13</ecNumber>
    </recommendedName>
</protein>
<dbReference type="FunFam" id="1.20.120.1080:FF:000003">
    <property type="entry name" value="Pre-mRNA-splicing factor ATP-dependent RNA helicase PRP43"/>
    <property type="match status" value="1"/>
</dbReference>
<evidence type="ECO:0000313" key="14">
    <source>
        <dbReference type="Proteomes" id="UP000054144"/>
    </source>
</evidence>
<dbReference type="Proteomes" id="UP000054144">
    <property type="component" value="Unassembled WGS sequence"/>
</dbReference>
<evidence type="ECO:0000256" key="4">
    <source>
        <dbReference type="ARBA" id="ARBA00022801"/>
    </source>
</evidence>
<evidence type="ECO:0000256" key="10">
    <source>
        <dbReference type="SAM" id="MobiDB-lite"/>
    </source>
</evidence>
<comment type="catalytic activity">
    <reaction evidence="8">
        <text>ATP + H2O = ADP + phosphate + H(+)</text>
        <dbReference type="Rhea" id="RHEA:13065"/>
        <dbReference type="ChEBI" id="CHEBI:15377"/>
        <dbReference type="ChEBI" id="CHEBI:15378"/>
        <dbReference type="ChEBI" id="CHEBI:30616"/>
        <dbReference type="ChEBI" id="CHEBI:43474"/>
        <dbReference type="ChEBI" id="CHEBI:456216"/>
        <dbReference type="EC" id="3.6.4.13"/>
    </reaction>
</comment>
<keyword evidence="2" id="KW-0507">mRNA processing</keyword>
<dbReference type="GO" id="GO:0005681">
    <property type="term" value="C:spliceosomal complex"/>
    <property type="evidence" value="ECO:0007669"/>
    <property type="project" value="TreeGrafter"/>
</dbReference>
<dbReference type="PANTHER" id="PTHR18934:SF109">
    <property type="entry name" value="ATP-DEPENDENT RNA HELICASE DHX15 HOMOLOG"/>
    <property type="match status" value="1"/>
</dbReference>
<evidence type="ECO:0000259" key="11">
    <source>
        <dbReference type="PROSITE" id="PS51192"/>
    </source>
</evidence>